<dbReference type="CDD" id="cd03467">
    <property type="entry name" value="Rieske"/>
    <property type="match status" value="1"/>
</dbReference>
<dbReference type="InterPro" id="IPR036922">
    <property type="entry name" value="Rieske_2Fe-2S_sf"/>
</dbReference>
<dbReference type="AlphaFoldDB" id="A0A1A9F4K3"/>
<evidence type="ECO:0000256" key="4">
    <source>
        <dbReference type="ARBA" id="ARBA00023014"/>
    </source>
</evidence>
<sequence>MTVLCNISEIPAQSARGFTLDGRALVAVHHNGRFFVYENRCPHRGVELEWQPDQFFDFEGNYIQCATHGALFKIDTGECIAGPCNGQALNQVAFSQIDCQIVLL</sequence>
<evidence type="ECO:0000259" key="5">
    <source>
        <dbReference type="PROSITE" id="PS51296"/>
    </source>
</evidence>
<reference evidence="6 7" key="2">
    <citation type="journal article" date="2018" name="Int. J. Syst. Evol. Microbiol.">
        <title>Marinobacterium aestuarii sp. nov., a benzene-degrading marine bacterium isolated from estuary sediment.</title>
        <authorList>
            <person name="Bae S.S."/>
            <person name="Jung J."/>
            <person name="Chung D."/>
            <person name="Baek K."/>
        </authorList>
    </citation>
    <scope>NUCLEOTIDE SEQUENCE [LARGE SCALE GENOMIC DNA]</scope>
    <source>
        <strain evidence="6 7">ST58-10</strain>
    </source>
</reference>
<evidence type="ECO:0000256" key="3">
    <source>
        <dbReference type="ARBA" id="ARBA00023004"/>
    </source>
</evidence>
<dbReference type="GO" id="GO:0046872">
    <property type="term" value="F:metal ion binding"/>
    <property type="evidence" value="ECO:0007669"/>
    <property type="project" value="UniProtKB-KW"/>
</dbReference>
<dbReference type="EMBL" id="CP015839">
    <property type="protein sequence ID" value="ANG64910.1"/>
    <property type="molecule type" value="Genomic_DNA"/>
</dbReference>
<name>A0A1A9F4K3_9GAMM</name>
<reference evidence="7" key="1">
    <citation type="submission" date="2016-05" db="EMBL/GenBank/DDBJ databases">
        <authorList>
            <person name="Baek K."/>
            <person name="Yang S.-J."/>
        </authorList>
    </citation>
    <scope>NUCLEOTIDE SEQUENCE [LARGE SCALE GENOMIC DNA]</scope>
    <source>
        <strain evidence="7">ST58-10</strain>
    </source>
</reference>
<dbReference type="PANTHER" id="PTHR40261:SF1">
    <property type="entry name" value="RIESKE DOMAIN-CONTAINING PROTEIN"/>
    <property type="match status" value="1"/>
</dbReference>
<keyword evidence="3" id="KW-0408">Iron</keyword>
<dbReference type="InterPro" id="IPR017941">
    <property type="entry name" value="Rieske_2Fe-2S"/>
</dbReference>
<proteinExistence type="predicted"/>
<accession>A0A1A9F4K3</accession>
<keyword evidence="2" id="KW-0479">Metal-binding</keyword>
<evidence type="ECO:0000313" key="6">
    <source>
        <dbReference type="EMBL" id="ANG64910.1"/>
    </source>
</evidence>
<gene>
    <name evidence="6" type="ORF">A8C75_22140</name>
</gene>
<dbReference type="KEGG" id="mars:A8C75_22140"/>
<protein>
    <submittedName>
        <fullName evidence="6">(2Fe-2S)-binding protein</fullName>
    </submittedName>
</protein>
<keyword evidence="1" id="KW-0001">2Fe-2S</keyword>
<dbReference type="PANTHER" id="PTHR40261">
    <property type="match status" value="1"/>
</dbReference>
<dbReference type="GO" id="GO:0051537">
    <property type="term" value="F:2 iron, 2 sulfur cluster binding"/>
    <property type="evidence" value="ECO:0007669"/>
    <property type="project" value="UniProtKB-KW"/>
</dbReference>
<dbReference type="PROSITE" id="PS51296">
    <property type="entry name" value="RIESKE"/>
    <property type="match status" value="1"/>
</dbReference>
<evidence type="ECO:0000313" key="7">
    <source>
        <dbReference type="Proteomes" id="UP000078070"/>
    </source>
</evidence>
<feature type="domain" description="Rieske" evidence="5">
    <location>
        <begin position="2"/>
        <end position="85"/>
    </location>
</feature>
<dbReference type="Gene3D" id="2.102.10.10">
    <property type="entry name" value="Rieske [2Fe-2S] iron-sulphur domain"/>
    <property type="match status" value="1"/>
</dbReference>
<evidence type="ECO:0000256" key="1">
    <source>
        <dbReference type="ARBA" id="ARBA00022714"/>
    </source>
</evidence>
<dbReference type="Pfam" id="PF00355">
    <property type="entry name" value="Rieske"/>
    <property type="match status" value="1"/>
</dbReference>
<keyword evidence="4" id="KW-0411">Iron-sulfur</keyword>
<dbReference type="RefSeq" id="WP_067386624.1">
    <property type="nucleotide sequence ID" value="NZ_CP015839.1"/>
</dbReference>
<keyword evidence="7" id="KW-1185">Reference proteome</keyword>
<dbReference type="SUPFAM" id="SSF50022">
    <property type="entry name" value="ISP domain"/>
    <property type="match status" value="1"/>
</dbReference>
<organism evidence="6 7">
    <name type="scientific">Marinobacterium aestuarii</name>
    <dbReference type="NCBI Taxonomy" id="1821621"/>
    <lineage>
        <taxon>Bacteria</taxon>
        <taxon>Pseudomonadati</taxon>
        <taxon>Pseudomonadota</taxon>
        <taxon>Gammaproteobacteria</taxon>
        <taxon>Oceanospirillales</taxon>
        <taxon>Oceanospirillaceae</taxon>
        <taxon>Marinobacterium</taxon>
    </lineage>
</organism>
<dbReference type="OrthoDB" id="9794779at2"/>
<evidence type="ECO:0000256" key="2">
    <source>
        <dbReference type="ARBA" id="ARBA00022723"/>
    </source>
</evidence>
<dbReference type="Proteomes" id="UP000078070">
    <property type="component" value="Chromosome"/>
</dbReference>
<dbReference type="STRING" id="1821621.A8C75_22140"/>